<dbReference type="EMBL" id="ML220118">
    <property type="protein sequence ID" value="TGZ81551.1"/>
    <property type="molecule type" value="Genomic_DNA"/>
</dbReference>
<reference evidence="1 2" key="1">
    <citation type="submission" date="2019-04" db="EMBL/GenBank/DDBJ databases">
        <title>Comparative genomics and transcriptomics to analyze fruiting body development in filamentous ascomycetes.</title>
        <authorList>
            <consortium name="DOE Joint Genome Institute"/>
            <person name="Lutkenhaus R."/>
            <person name="Traeger S."/>
            <person name="Breuer J."/>
            <person name="Kuo A."/>
            <person name="Lipzen A."/>
            <person name="Pangilinan J."/>
            <person name="Dilworth D."/>
            <person name="Sandor L."/>
            <person name="Poggeler S."/>
            <person name="Barry K."/>
            <person name="Grigoriev I.V."/>
            <person name="Nowrousian M."/>
        </authorList>
    </citation>
    <scope>NUCLEOTIDE SEQUENCE [LARGE SCALE GENOMIC DNA]</scope>
    <source>
        <strain evidence="1 2">CBS 389.68</strain>
    </source>
</reference>
<dbReference type="Proteomes" id="UP000298138">
    <property type="component" value="Unassembled WGS sequence"/>
</dbReference>
<sequence length="345" mass="38862">MDLVSSMEDQKWLLSSGRYVEDVISDICDHMPLQNFKTHLLRSLVLDLSDSAIVGWFTPAELQEMQLAFPPLPPPDKVLIDSLTPFFEVKTTQDLNKVLQNFRSCIFTAPTAFWAESVHRALLSLFTFPVMPLCASQLEAWYSSSIWASVIDFSLGNLPIRIIRHEAVCRASSLLLNKTRVQTGGPANRQKIGRRFDAIICTHADNYLEFGAIEVAKSDNGPGSTKFIQDGKKLRIALRDMIMRLHDAVGDDHGAVKKMQTVGVLNAGLTFQMVRCWGRNRGGVVLVKSERREELPRVVGELRKVWSLMRTVIQMKDIVDEVRKIVEEGEPKTKEEIAAQLLRGD</sequence>
<protein>
    <submittedName>
        <fullName evidence="1">Uncharacterized protein</fullName>
    </submittedName>
</protein>
<gene>
    <name evidence="1" type="ORF">EX30DRAFT_248707</name>
</gene>
<keyword evidence="2" id="KW-1185">Reference proteome</keyword>
<dbReference type="InParanoid" id="A0A4S2MY05"/>
<dbReference type="AlphaFoldDB" id="A0A4S2MY05"/>
<evidence type="ECO:0000313" key="2">
    <source>
        <dbReference type="Proteomes" id="UP000298138"/>
    </source>
</evidence>
<evidence type="ECO:0000313" key="1">
    <source>
        <dbReference type="EMBL" id="TGZ81551.1"/>
    </source>
</evidence>
<accession>A0A4S2MY05</accession>
<organism evidence="1 2">
    <name type="scientific">Ascodesmis nigricans</name>
    <dbReference type="NCBI Taxonomy" id="341454"/>
    <lineage>
        <taxon>Eukaryota</taxon>
        <taxon>Fungi</taxon>
        <taxon>Dikarya</taxon>
        <taxon>Ascomycota</taxon>
        <taxon>Pezizomycotina</taxon>
        <taxon>Pezizomycetes</taxon>
        <taxon>Pezizales</taxon>
        <taxon>Ascodesmidaceae</taxon>
        <taxon>Ascodesmis</taxon>
    </lineage>
</organism>
<proteinExistence type="predicted"/>
<name>A0A4S2MY05_9PEZI</name>
<dbReference type="OrthoDB" id="5399363at2759"/>